<proteinExistence type="predicted"/>
<organism evidence="3 4">
    <name type="scientific">Paenibacillus amylolyticus</name>
    <dbReference type="NCBI Taxonomy" id="1451"/>
    <lineage>
        <taxon>Bacteria</taxon>
        <taxon>Bacillati</taxon>
        <taxon>Bacillota</taxon>
        <taxon>Bacilli</taxon>
        <taxon>Bacillales</taxon>
        <taxon>Paenibacillaceae</taxon>
        <taxon>Paenibacillus</taxon>
    </lineage>
</organism>
<evidence type="ECO:0000256" key="2">
    <source>
        <dbReference type="SAM" id="MobiDB-lite"/>
    </source>
</evidence>
<feature type="region of interest" description="Disordered" evidence="2">
    <location>
        <begin position="422"/>
        <end position="441"/>
    </location>
</feature>
<evidence type="ECO:0000313" key="3">
    <source>
        <dbReference type="EMBL" id="OMF15027.1"/>
    </source>
</evidence>
<evidence type="ECO:0000256" key="1">
    <source>
        <dbReference type="SAM" id="Coils"/>
    </source>
</evidence>
<dbReference type="Proteomes" id="UP000187134">
    <property type="component" value="Unassembled WGS sequence"/>
</dbReference>
<evidence type="ECO:0000313" key="4">
    <source>
        <dbReference type="Proteomes" id="UP000187134"/>
    </source>
</evidence>
<keyword evidence="1" id="KW-0175">Coiled coil</keyword>
<name>A0A1R1BYZ6_PAEAM</name>
<comment type="caution">
    <text evidence="3">The sequence shown here is derived from an EMBL/GenBank/DDBJ whole genome shotgun (WGS) entry which is preliminary data.</text>
</comment>
<feature type="coiled-coil region" evidence="1">
    <location>
        <begin position="518"/>
        <end position="573"/>
    </location>
</feature>
<feature type="region of interest" description="Disordered" evidence="2">
    <location>
        <begin position="751"/>
        <end position="770"/>
    </location>
</feature>
<feature type="coiled-coil region" evidence="1">
    <location>
        <begin position="1067"/>
        <end position="1094"/>
    </location>
</feature>
<reference evidence="3 4" key="1">
    <citation type="submission" date="2016-11" db="EMBL/GenBank/DDBJ databases">
        <title>Paenibacillus species isolates.</title>
        <authorList>
            <person name="Beno S.M."/>
        </authorList>
    </citation>
    <scope>NUCLEOTIDE SEQUENCE [LARGE SCALE GENOMIC DNA]</scope>
    <source>
        <strain evidence="3 4">FSL H8-0246</strain>
    </source>
</reference>
<gene>
    <name evidence="3" type="ORF">BK131_08965</name>
</gene>
<feature type="region of interest" description="Disordered" evidence="2">
    <location>
        <begin position="934"/>
        <end position="957"/>
    </location>
</feature>
<protein>
    <recommendedName>
        <fullName evidence="5">Phage tail tape measure protein domain-containing protein</fullName>
    </recommendedName>
</protein>
<dbReference type="EMBL" id="MRTJ01000002">
    <property type="protein sequence ID" value="OMF15027.1"/>
    <property type="molecule type" value="Genomic_DNA"/>
</dbReference>
<accession>A0A1R1BYZ6</accession>
<feature type="compositionally biased region" description="Basic and acidic residues" evidence="2">
    <location>
        <begin position="934"/>
        <end position="950"/>
    </location>
</feature>
<sequence length="1291" mass="144185">MQVERDLCIKAVILLTETEGQGDKHSLTQEILTDMDQLTGQNAALKGRSPSGVSTLVRRVETIRSDMQSQMIETLTNDLEHFYREAFSEMKNVSVAGSQELIDSVMNTMKYISAGETKGYSSTLLKKSLDSSQQLDQQMTRANQNFELRSSGTSDDSRQYTQTGTIKNLQRIALQHGMDQEDVGLAYRIGSRNYDHASEAVAFAKEVARLHSVGNMDVEQTATDLEAVTSASGSSGFELSQVTDMMIRASTMLDVSIQDLMDMMRQTIPMADNPDGTLAQEDALANWISKAAMSVQANGDMVSQKAFASNRVMFDLLAEQLKTVDADASIHQRTGSRDNLQFRQREIEIAFQIATHEAMQGLKEESAELGDYLNAVMRLIGDRTGGIVDHMELLNRIMDEVGVQVAWDKFGEVMNEGDQKQYATTKSEPGKVGNTGSDVPERLGVTDVQRAGVAQEMGRQQSRLQTLDHRRTEIQSRVASKQDDVLQARTNRDHQHKMYNQAIQDGDTAASSIHAEERDEAEKRVKTYSRELLLLREEMHSLDIQIAKTKRSLEFLGQELDDTSRAMMQLEHQARVLMMAMDDMDLDAVELRNKLYFLNAEFQYGSTDVQRYESEIQKLRKQSTLLNDVLSTLRTEVNELNASFRKGMIDATAYISKLKELEQVQLASMMGGPGGFLVVPGAGGVESSVKDDKKESKNKTFVARHEDLIKDVMKDAIMDEFNPGGDSKKGNKNTPKRGLLSRFKDMKDTGNRKAFFDSNAPMRNKDGNILRDRQGNSITQRDINAEQAARGIKTPGKFSKLVKSGGRLLRPLKAVPALGLAMTAMDVISGLVDPLNNMGKSEAEKQSIRATNKEELAKDFKDMEQSSFVGKVWKGLNLGMDAAVSGTMSSIFGNNATNNKFGDYWKGFKAVWSEDGGDAVEKKLGKEYNYKQEKKEAQIQMDKESGKPPGDKTQQQPQIQYIQPQMQYIPAAGGIGTIANGYTPQPQSNGIDEMIAKINRQLNKSTSDNETNYQVTRSRLLISGVREDSGQMRALMEKYLQENIKFFDKAIASLQKTYDKMAEGKDKDELGLEINEKKQQKAQSELELNGVKNSQIDELRRKMNDQFELTQLDYDKRMYDLLAANGGKEDAPELIALNKSRASEMNSQISSIKQDWNNLLNSGLFKPGTDEYMQIFKQIQSLSVEQSKNLYEIRKKMDKPISSFNIPAGLKVMDYFDYMTTNNTHKSVMVGSGDVTVHVNIDNMTGSTKDVERLTSTLDKTLRQNSPGIANRMASNVGAGMGTNHIPKYGR</sequence>
<evidence type="ECO:0008006" key="5">
    <source>
        <dbReference type="Google" id="ProtNLM"/>
    </source>
</evidence>